<accession>A0ABW0PHE8</accession>
<dbReference type="Proteomes" id="UP001596031">
    <property type="component" value="Unassembled WGS sequence"/>
</dbReference>
<gene>
    <name evidence="1" type="ORF">ACFPOU_10365</name>
</gene>
<name>A0ABW0PHE8_9BURK</name>
<proteinExistence type="predicted"/>
<reference evidence="2" key="1">
    <citation type="journal article" date="2019" name="Int. J. Syst. Evol. Microbiol.">
        <title>The Global Catalogue of Microorganisms (GCM) 10K type strain sequencing project: providing services to taxonomists for standard genome sequencing and annotation.</title>
        <authorList>
            <consortium name="The Broad Institute Genomics Platform"/>
            <consortium name="The Broad Institute Genome Sequencing Center for Infectious Disease"/>
            <person name="Wu L."/>
            <person name="Ma J."/>
        </authorList>
    </citation>
    <scope>NUCLEOTIDE SEQUENCE [LARGE SCALE GENOMIC DNA]</scope>
    <source>
        <strain evidence="2">CCUG 38813</strain>
    </source>
</reference>
<protein>
    <submittedName>
        <fullName evidence="1">Uncharacterized protein</fullName>
    </submittedName>
</protein>
<evidence type="ECO:0000313" key="2">
    <source>
        <dbReference type="Proteomes" id="UP001596031"/>
    </source>
</evidence>
<sequence>MMAPGLGHGAKNVPCDTSTIRTAILHRGGFAVSFFQQNSYAVCIVHARPDRAGSTVMAFAVRAARAAFAFWVEFVRFADRQRAAFARPDSPPVSGMAGHDAPAVRPHHPVSVRSACGHPLAMAMALRATGAR</sequence>
<evidence type="ECO:0000313" key="1">
    <source>
        <dbReference type="EMBL" id="MFC5511526.1"/>
    </source>
</evidence>
<comment type="caution">
    <text evidence="1">The sequence shown here is derived from an EMBL/GenBank/DDBJ whole genome shotgun (WGS) entry which is preliminary data.</text>
</comment>
<keyword evidence="2" id="KW-1185">Reference proteome</keyword>
<dbReference type="EMBL" id="JBHSMS010000034">
    <property type="protein sequence ID" value="MFC5511526.1"/>
    <property type="molecule type" value="Genomic_DNA"/>
</dbReference>
<organism evidence="1 2">
    <name type="scientific">Massilia jejuensis</name>
    <dbReference type="NCBI Taxonomy" id="648894"/>
    <lineage>
        <taxon>Bacteria</taxon>
        <taxon>Pseudomonadati</taxon>
        <taxon>Pseudomonadota</taxon>
        <taxon>Betaproteobacteria</taxon>
        <taxon>Burkholderiales</taxon>
        <taxon>Oxalobacteraceae</taxon>
        <taxon>Telluria group</taxon>
        <taxon>Massilia</taxon>
    </lineage>
</organism>